<keyword evidence="7 8" id="KW-0472">Membrane</keyword>
<reference evidence="9 10" key="1">
    <citation type="submission" date="2019-07" db="EMBL/GenBank/DDBJ databases">
        <title>Reinekea sp. strain SSH23 genome sequencing and assembly.</title>
        <authorList>
            <person name="Kim I."/>
        </authorList>
    </citation>
    <scope>NUCLEOTIDE SEQUENCE [LARGE SCALE GENOMIC DNA]</scope>
    <source>
        <strain evidence="9 10">SSH23</strain>
    </source>
</reference>
<dbReference type="AlphaFoldDB" id="A0A5C8Z722"/>
<feature type="transmembrane region" description="Helical" evidence="8">
    <location>
        <begin position="127"/>
        <end position="150"/>
    </location>
</feature>
<organism evidence="9 10">
    <name type="scientific">Reinekea thalattae</name>
    <dbReference type="NCBI Taxonomy" id="2593301"/>
    <lineage>
        <taxon>Bacteria</taxon>
        <taxon>Pseudomonadati</taxon>
        <taxon>Pseudomonadota</taxon>
        <taxon>Gammaproteobacteria</taxon>
        <taxon>Oceanospirillales</taxon>
        <taxon>Saccharospirillaceae</taxon>
        <taxon>Reinekea</taxon>
    </lineage>
</organism>
<evidence type="ECO:0000256" key="4">
    <source>
        <dbReference type="ARBA" id="ARBA00022475"/>
    </source>
</evidence>
<evidence type="ECO:0000256" key="7">
    <source>
        <dbReference type="ARBA" id="ARBA00023136"/>
    </source>
</evidence>
<evidence type="ECO:0000256" key="6">
    <source>
        <dbReference type="ARBA" id="ARBA00022989"/>
    </source>
</evidence>
<accession>A0A5C8Z722</accession>
<comment type="similarity">
    <text evidence="2 8">Belongs to the 4-toluene sulfonate uptake permease (TSUP) (TC 2.A.102) family.</text>
</comment>
<dbReference type="Proteomes" id="UP000321764">
    <property type="component" value="Unassembled WGS sequence"/>
</dbReference>
<dbReference type="GO" id="GO:0005886">
    <property type="term" value="C:plasma membrane"/>
    <property type="evidence" value="ECO:0007669"/>
    <property type="project" value="UniProtKB-SubCell"/>
</dbReference>
<feature type="transmembrane region" description="Helical" evidence="8">
    <location>
        <begin position="42"/>
        <end position="60"/>
    </location>
</feature>
<keyword evidence="6 8" id="KW-1133">Transmembrane helix</keyword>
<evidence type="ECO:0000256" key="5">
    <source>
        <dbReference type="ARBA" id="ARBA00022692"/>
    </source>
</evidence>
<dbReference type="InterPro" id="IPR052017">
    <property type="entry name" value="TSUP"/>
</dbReference>
<dbReference type="OrthoDB" id="5472127at2"/>
<dbReference type="Pfam" id="PF01925">
    <property type="entry name" value="TauE"/>
    <property type="match status" value="1"/>
</dbReference>
<comment type="caution">
    <text evidence="9">The sequence shown here is derived from an EMBL/GenBank/DDBJ whole genome shotgun (WGS) entry which is preliminary data.</text>
</comment>
<dbReference type="InterPro" id="IPR002781">
    <property type="entry name" value="TM_pro_TauE-like"/>
</dbReference>
<keyword evidence="4 8" id="KW-1003">Cell membrane</keyword>
<feature type="transmembrane region" description="Helical" evidence="8">
    <location>
        <begin position="162"/>
        <end position="181"/>
    </location>
</feature>
<keyword evidence="3" id="KW-0813">Transport</keyword>
<gene>
    <name evidence="9" type="ORF">FME95_04905</name>
</gene>
<dbReference type="EMBL" id="VKAD01000001">
    <property type="protein sequence ID" value="TXR53895.1"/>
    <property type="molecule type" value="Genomic_DNA"/>
</dbReference>
<feature type="transmembrane region" description="Helical" evidence="8">
    <location>
        <begin position="97"/>
        <end position="115"/>
    </location>
</feature>
<evidence type="ECO:0000313" key="10">
    <source>
        <dbReference type="Proteomes" id="UP000321764"/>
    </source>
</evidence>
<dbReference type="PANTHER" id="PTHR30269:SF37">
    <property type="entry name" value="MEMBRANE TRANSPORTER PROTEIN"/>
    <property type="match status" value="1"/>
</dbReference>
<keyword evidence="5 8" id="KW-0812">Transmembrane</keyword>
<proteinExistence type="inferred from homology"/>
<name>A0A5C8Z722_9GAMM</name>
<protein>
    <recommendedName>
        <fullName evidence="8">Probable membrane transporter protein</fullName>
    </recommendedName>
</protein>
<dbReference type="RefSeq" id="WP_147713294.1">
    <property type="nucleotide sequence ID" value="NZ_VKAD01000001.1"/>
</dbReference>
<keyword evidence="10" id="KW-1185">Reference proteome</keyword>
<comment type="subcellular location">
    <subcellularLocation>
        <location evidence="1 8">Cell membrane</location>
        <topology evidence="1 8">Multi-pass membrane protein</topology>
    </subcellularLocation>
</comment>
<feature type="transmembrane region" description="Helical" evidence="8">
    <location>
        <begin position="6"/>
        <end position="30"/>
    </location>
</feature>
<feature type="transmembrane region" description="Helical" evidence="8">
    <location>
        <begin position="187"/>
        <end position="206"/>
    </location>
</feature>
<evidence type="ECO:0000256" key="8">
    <source>
        <dbReference type="RuleBase" id="RU363041"/>
    </source>
</evidence>
<sequence>MFDLFWFITALLLLLGCAIQTALGFGIAVIAAPIIVIFRPDWIPAILTITAFSLTIGNAWNLRHEVNWQQMSVPMISRIPGTLIGTWLLTQMAHQTLQLMVAGMVFFAVIATAFAKPFKANTVNLSIAGLVSGFTGSTTAIGGPPMALVMQHGSGNQTRASLSLYFAYASGLSLISLQLMGIMTTELWLIGLSFIPFVIVGYFLGVRLRGWVDSKFRSLLLIMCSVSAVIAIYGAISP</sequence>
<dbReference type="PANTHER" id="PTHR30269">
    <property type="entry name" value="TRANSMEMBRANE PROTEIN YFCA"/>
    <property type="match status" value="1"/>
</dbReference>
<evidence type="ECO:0000313" key="9">
    <source>
        <dbReference type="EMBL" id="TXR53895.1"/>
    </source>
</evidence>
<evidence type="ECO:0000256" key="3">
    <source>
        <dbReference type="ARBA" id="ARBA00022448"/>
    </source>
</evidence>
<feature type="transmembrane region" description="Helical" evidence="8">
    <location>
        <begin position="218"/>
        <end position="236"/>
    </location>
</feature>
<evidence type="ECO:0000256" key="2">
    <source>
        <dbReference type="ARBA" id="ARBA00009142"/>
    </source>
</evidence>
<evidence type="ECO:0000256" key="1">
    <source>
        <dbReference type="ARBA" id="ARBA00004651"/>
    </source>
</evidence>